<organism evidence="2 3">
    <name type="scientific">Aquipuribacter nitratireducens</name>
    <dbReference type="NCBI Taxonomy" id="650104"/>
    <lineage>
        <taxon>Bacteria</taxon>
        <taxon>Bacillati</taxon>
        <taxon>Actinomycetota</taxon>
        <taxon>Actinomycetes</taxon>
        <taxon>Micrococcales</taxon>
        <taxon>Intrasporangiaceae</taxon>
        <taxon>Aquipuribacter</taxon>
    </lineage>
</organism>
<feature type="transmembrane region" description="Helical" evidence="1">
    <location>
        <begin position="105"/>
        <end position="123"/>
    </location>
</feature>
<keyword evidence="1" id="KW-0472">Membrane</keyword>
<evidence type="ECO:0000313" key="3">
    <source>
        <dbReference type="Proteomes" id="UP001596122"/>
    </source>
</evidence>
<protein>
    <submittedName>
        <fullName evidence="2">Uncharacterized protein</fullName>
    </submittedName>
</protein>
<comment type="caution">
    <text evidence="2">The sequence shown here is derived from an EMBL/GenBank/DDBJ whole genome shotgun (WGS) entry which is preliminary data.</text>
</comment>
<proteinExistence type="predicted"/>
<feature type="transmembrane region" description="Helical" evidence="1">
    <location>
        <begin position="21"/>
        <end position="44"/>
    </location>
</feature>
<feature type="transmembrane region" description="Helical" evidence="1">
    <location>
        <begin position="168"/>
        <end position="196"/>
    </location>
</feature>
<dbReference type="RefSeq" id="WP_340270800.1">
    <property type="nucleotide sequence ID" value="NZ_JBBEOG010000008.1"/>
</dbReference>
<gene>
    <name evidence="2" type="ORF">ACFPJ6_09065</name>
</gene>
<dbReference type="EMBL" id="JBHSLD010000007">
    <property type="protein sequence ID" value="MFC5380940.1"/>
    <property type="molecule type" value="Genomic_DNA"/>
</dbReference>
<keyword evidence="3" id="KW-1185">Reference proteome</keyword>
<keyword evidence="1" id="KW-0812">Transmembrane</keyword>
<accession>A0ABW0GP48</accession>
<dbReference type="Proteomes" id="UP001596122">
    <property type="component" value="Unassembled WGS sequence"/>
</dbReference>
<evidence type="ECO:0000256" key="1">
    <source>
        <dbReference type="SAM" id="Phobius"/>
    </source>
</evidence>
<feature type="transmembrane region" description="Helical" evidence="1">
    <location>
        <begin position="135"/>
        <end position="156"/>
    </location>
</feature>
<feature type="transmembrane region" description="Helical" evidence="1">
    <location>
        <begin position="64"/>
        <end position="93"/>
    </location>
</feature>
<keyword evidence="1" id="KW-1133">Transmembrane helix</keyword>
<evidence type="ECO:0000313" key="2">
    <source>
        <dbReference type="EMBL" id="MFC5380940.1"/>
    </source>
</evidence>
<name>A0ABW0GP48_9MICO</name>
<sequence>MTRSAATPLDDTDRRHVRLAVWLMLAAAVVALLGIFGFGGLTGAGDYFDEDPAVSEAAVRDHYWQIWGILLPIGAAVLASGAGLFLLAGVLARIGSGWPAGVARVVRWLVLPLCVLAAVPYLLGPGTTAPGWLGPLTAISGMASYAATATLGVAVLRLPLPSWTGVALIVGVVLAAVSFLPLFVFVGTLVGGLGLLRWHARNAALPSMPRAGA</sequence>
<reference evidence="3" key="1">
    <citation type="journal article" date="2019" name="Int. J. Syst. Evol. Microbiol.">
        <title>The Global Catalogue of Microorganisms (GCM) 10K type strain sequencing project: providing services to taxonomists for standard genome sequencing and annotation.</title>
        <authorList>
            <consortium name="The Broad Institute Genomics Platform"/>
            <consortium name="The Broad Institute Genome Sequencing Center for Infectious Disease"/>
            <person name="Wu L."/>
            <person name="Ma J."/>
        </authorList>
    </citation>
    <scope>NUCLEOTIDE SEQUENCE [LARGE SCALE GENOMIC DNA]</scope>
    <source>
        <strain evidence="3">CCUG 43114</strain>
    </source>
</reference>